<organism evidence="1 2">
    <name type="scientific">Persea americana</name>
    <name type="common">Avocado</name>
    <dbReference type="NCBI Taxonomy" id="3435"/>
    <lineage>
        <taxon>Eukaryota</taxon>
        <taxon>Viridiplantae</taxon>
        <taxon>Streptophyta</taxon>
        <taxon>Embryophyta</taxon>
        <taxon>Tracheophyta</taxon>
        <taxon>Spermatophyta</taxon>
        <taxon>Magnoliopsida</taxon>
        <taxon>Magnoliidae</taxon>
        <taxon>Laurales</taxon>
        <taxon>Lauraceae</taxon>
        <taxon>Persea</taxon>
    </lineage>
</organism>
<name>A0ACC2L4S3_PERAE</name>
<gene>
    <name evidence="1" type="ORF">MRB53_021818</name>
</gene>
<sequence>MLFMKKQLYCKRHFTSLLQPNPKDNKTPSPQSKILHFCKLGLLPQALNLLNSTSPQSISVKPNVYASLLQTCVQSLSFTHGLQIHSHVIKSGLDYDRFVGNSLLSMYFKLCPNFSETRMVFDNLCIRDVISWTSMVSGYVRVGKPKESLKLFREMLDSGVEPNGFTLSAAIKACSELELLRTGRCFHGVVLIRRFESNYVIASTLIDMYGRNFEVDDARKVFDEMLGPDGICWTSVISALTRCDQFDEALGFFYSMQKNCSLFADGFTFGTVLTACGNLGRLKQGKEVHAKVITSGIGGNVVVESSLIDMYGKCRSVDDSRRVFDRMQTKNYVTWCALLGGYCQNGDFEAVLELFRGMKKEGDHYSFGTVLRACAGLAAVRNGKEVHCQFLRTGGWRDVIVESALVDLYAKCGCIDYAYCVFSKIYVRNLITWNSMIGGFAQNGRGKEALTMFKEMVKEGIKPDYISFIGVLFACSHAGLVDEGWKYFMSMREDYGIKAGVEHYNCMVDLLGRAGLLEEAEVLIKSADFSEDSSLWAALLGACTAHSNLDVAERVAKKMMELQPEYHLSYVLLTNVYRAIGRWDDALEIRKLMEDRRIKKTPGKSWIEIKSNRSSYFHGNDTNLLKEVNSSGITRLDCTEKVLDSSLDYGNLGSQESKILRACEHVFENALLKDVGSVITGSVGYYVSAPLFFSCSWNMLCGVLGVRTGLCCFLTNVVLFDMRLTV</sequence>
<comment type="caution">
    <text evidence="1">The sequence shown here is derived from an EMBL/GenBank/DDBJ whole genome shotgun (WGS) entry which is preliminary data.</text>
</comment>
<dbReference type="EMBL" id="CM056814">
    <property type="protein sequence ID" value="KAJ8628511.1"/>
    <property type="molecule type" value="Genomic_DNA"/>
</dbReference>
<proteinExistence type="predicted"/>
<evidence type="ECO:0000313" key="1">
    <source>
        <dbReference type="EMBL" id="KAJ8628511.1"/>
    </source>
</evidence>
<protein>
    <submittedName>
        <fullName evidence="1">Uncharacterized protein</fullName>
    </submittedName>
</protein>
<dbReference type="Proteomes" id="UP001234297">
    <property type="component" value="Chromosome 6"/>
</dbReference>
<reference evidence="1 2" key="1">
    <citation type="journal article" date="2022" name="Hortic Res">
        <title>A haplotype resolved chromosomal level avocado genome allows analysis of novel avocado genes.</title>
        <authorList>
            <person name="Nath O."/>
            <person name="Fletcher S.J."/>
            <person name="Hayward A."/>
            <person name="Shaw L.M."/>
            <person name="Masouleh A.K."/>
            <person name="Furtado A."/>
            <person name="Henry R.J."/>
            <person name="Mitter N."/>
        </authorList>
    </citation>
    <scope>NUCLEOTIDE SEQUENCE [LARGE SCALE GENOMIC DNA]</scope>
    <source>
        <strain evidence="2">cv. Hass</strain>
    </source>
</reference>
<accession>A0ACC2L4S3</accession>
<keyword evidence="2" id="KW-1185">Reference proteome</keyword>
<evidence type="ECO:0000313" key="2">
    <source>
        <dbReference type="Proteomes" id="UP001234297"/>
    </source>
</evidence>